<evidence type="ECO:0000313" key="1">
    <source>
        <dbReference type="EMBL" id="GBP10995.1"/>
    </source>
</evidence>
<dbReference type="AlphaFoldDB" id="A0A4C1TA03"/>
<name>A0A4C1TA03_EUMVA</name>
<protein>
    <submittedName>
        <fullName evidence="1">Uncharacterized protein</fullName>
    </submittedName>
</protein>
<accession>A0A4C1TA03</accession>
<evidence type="ECO:0000313" key="2">
    <source>
        <dbReference type="Proteomes" id="UP000299102"/>
    </source>
</evidence>
<reference evidence="1 2" key="1">
    <citation type="journal article" date="2019" name="Commun. Biol.">
        <title>The bagworm genome reveals a unique fibroin gene that provides high tensile strength.</title>
        <authorList>
            <person name="Kono N."/>
            <person name="Nakamura H."/>
            <person name="Ohtoshi R."/>
            <person name="Tomita M."/>
            <person name="Numata K."/>
            <person name="Arakawa K."/>
        </authorList>
    </citation>
    <scope>NUCLEOTIDE SEQUENCE [LARGE SCALE GENOMIC DNA]</scope>
</reference>
<gene>
    <name evidence="1" type="ORF">EVAR_72498_1</name>
</gene>
<dbReference type="EMBL" id="BGZK01009090">
    <property type="protein sequence ID" value="GBP10995.1"/>
    <property type="molecule type" value="Genomic_DNA"/>
</dbReference>
<organism evidence="1 2">
    <name type="scientific">Eumeta variegata</name>
    <name type="common">Bagworm moth</name>
    <name type="synonym">Eumeta japonica</name>
    <dbReference type="NCBI Taxonomy" id="151549"/>
    <lineage>
        <taxon>Eukaryota</taxon>
        <taxon>Metazoa</taxon>
        <taxon>Ecdysozoa</taxon>
        <taxon>Arthropoda</taxon>
        <taxon>Hexapoda</taxon>
        <taxon>Insecta</taxon>
        <taxon>Pterygota</taxon>
        <taxon>Neoptera</taxon>
        <taxon>Endopterygota</taxon>
        <taxon>Lepidoptera</taxon>
        <taxon>Glossata</taxon>
        <taxon>Ditrysia</taxon>
        <taxon>Tineoidea</taxon>
        <taxon>Psychidae</taxon>
        <taxon>Oiketicinae</taxon>
        <taxon>Eumeta</taxon>
    </lineage>
</organism>
<comment type="caution">
    <text evidence="1">The sequence shown here is derived from an EMBL/GenBank/DDBJ whole genome shotgun (WGS) entry which is preliminary data.</text>
</comment>
<proteinExistence type="predicted"/>
<sequence>MEIEELADCYATEELARTCGCSRCALGSRHCSCWAYSEDTQNHLKSRKILTTSNGARSPAAVEQFS</sequence>
<dbReference type="Proteomes" id="UP000299102">
    <property type="component" value="Unassembled WGS sequence"/>
</dbReference>
<keyword evidence="2" id="KW-1185">Reference proteome</keyword>